<feature type="compositionally biased region" description="Basic and acidic residues" evidence="1">
    <location>
        <begin position="1"/>
        <end position="20"/>
    </location>
</feature>
<evidence type="ECO:0000256" key="1">
    <source>
        <dbReference type="SAM" id="MobiDB-lite"/>
    </source>
</evidence>
<dbReference type="EMBL" id="PXYK01000012">
    <property type="protein sequence ID" value="PSJ59171.1"/>
    <property type="molecule type" value="Genomic_DNA"/>
</dbReference>
<proteinExistence type="predicted"/>
<dbReference type="RefSeq" id="WP_106772855.1">
    <property type="nucleotide sequence ID" value="NZ_PXYK01000012.1"/>
</dbReference>
<reference evidence="2 3" key="1">
    <citation type="submission" date="2018-03" db="EMBL/GenBank/DDBJ databases">
        <title>The draft genome of Mesorhizobium sp. 6GN-30.</title>
        <authorList>
            <person name="Liu L."/>
            <person name="Li L."/>
            <person name="Wang T."/>
            <person name="Zhang X."/>
            <person name="Liang L."/>
        </authorList>
    </citation>
    <scope>NUCLEOTIDE SEQUENCE [LARGE SCALE GENOMIC DNA]</scope>
    <source>
        <strain evidence="2 3">6GN30</strain>
    </source>
</reference>
<accession>A0A2P7S9Q7</accession>
<evidence type="ECO:0000313" key="3">
    <source>
        <dbReference type="Proteomes" id="UP000241229"/>
    </source>
</evidence>
<comment type="caution">
    <text evidence="2">The sequence shown here is derived from an EMBL/GenBank/DDBJ whole genome shotgun (WGS) entry which is preliminary data.</text>
</comment>
<feature type="region of interest" description="Disordered" evidence="1">
    <location>
        <begin position="1"/>
        <end position="76"/>
    </location>
</feature>
<dbReference type="Proteomes" id="UP000241229">
    <property type="component" value="Unassembled WGS sequence"/>
</dbReference>
<name>A0A2P7S9Q7_9HYPH</name>
<dbReference type="OrthoDB" id="8117066at2"/>
<organism evidence="2 3">
    <name type="scientific">Kumtagia ephedrae</name>
    <dbReference type="NCBI Taxonomy" id="2116701"/>
    <lineage>
        <taxon>Bacteria</taxon>
        <taxon>Pseudomonadati</taxon>
        <taxon>Pseudomonadota</taxon>
        <taxon>Alphaproteobacteria</taxon>
        <taxon>Hyphomicrobiales</taxon>
        <taxon>Phyllobacteriaceae</taxon>
        <taxon>Kumtagia</taxon>
    </lineage>
</organism>
<evidence type="ECO:0000313" key="2">
    <source>
        <dbReference type="EMBL" id="PSJ59171.1"/>
    </source>
</evidence>
<keyword evidence="3" id="KW-1185">Reference proteome</keyword>
<dbReference type="AlphaFoldDB" id="A0A2P7S9Q7"/>
<sequence>MPKDRHPEQDPAEGSRKIVERQLAGNGRRKQVEDDAEGQFVRSHKGAGNDGMSSANPRPLSGDEQGDATFPLKRKK</sequence>
<gene>
    <name evidence="2" type="ORF">C7I84_14240</name>
</gene>
<protein>
    <submittedName>
        <fullName evidence="2">Uncharacterized protein</fullName>
    </submittedName>
</protein>